<name>A0AA35TYS2_GEOBA</name>
<keyword evidence="1" id="KW-0472">Membrane</keyword>
<accession>A0AA35TYS2</accession>
<comment type="caution">
    <text evidence="2">The sequence shown here is derived from an EMBL/GenBank/DDBJ whole genome shotgun (WGS) entry which is preliminary data.</text>
</comment>
<dbReference type="EMBL" id="CASHTH010004416">
    <property type="protein sequence ID" value="CAI8056990.1"/>
    <property type="molecule type" value="Genomic_DNA"/>
</dbReference>
<keyword evidence="1" id="KW-1133">Transmembrane helix</keyword>
<sequence>MKLLECLCQKCCHCSDCEKCSENGLSCIHFWATLLSDVPLIVISFIQLSRGGVCHHPLATDDIVLQALDIVRLLPLLYRLKKSRRCFSFILHLVGLLSMVVIIGLFIVC</sequence>
<evidence type="ECO:0000313" key="2">
    <source>
        <dbReference type="EMBL" id="CAI8056990.1"/>
    </source>
</evidence>
<evidence type="ECO:0000256" key="1">
    <source>
        <dbReference type="SAM" id="Phobius"/>
    </source>
</evidence>
<keyword evidence="3" id="KW-1185">Reference proteome</keyword>
<feature type="non-terminal residue" evidence="2">
    <location>
        <position position="1"/>
    </location>
</feature>
<organism evidence="2 3">
    <name type="scientific">Geodia barretti</name>
    <name type="common">Barrett's horny sponge</name>
    <dbReference type="NCBI Taxonomy" id="519541"/>
    <lineage>
        <taxon>Eukaryota</taxon>
        <taxon>Metazoa</taxon>
        <taxon>Porifera</taxon>
        <taxon>Demospongiae</taxon>
        <taxon>Heteroscleromorpha</taxon>
        <taxon>Tetractinellida</taxon>
        <taxon>Astrophorina</taxon>
        <taxon>Geodiidae</taxon>
        <taxon>Geodia</taxon>
    </lineage>
</organism>
<dbReference type="Proteomes" id="UP001174909">
    <property type="component" value="Unassembled WGS sequence"/>
</dbReference>
<protein>
    <submittedName>
        <fullName evidence="2">Uncharacterized protein</fullName>
    </submittedName>
</protein>
<proteinExistence type="predicted"/>
<feature type="transmembrane region" description="Helical" evidence="1">
    <location>
        <begin position="86"/>
        <end position="108"/>
    </location>
</feature>
<keyword evidence="1" id="KW-0812">Transmembrane</keyword>
<dbReference type="AlphaFoldDB" id="A0AA35TYS2"/>
<evidence type="ECO:0000313" key="3">
    <source>
        <dbReference type="Proteomes" id="UP001174909"/>
    </source>
</evidence>
<gene>
    <name evidence="2" type="ORF">GBAR_LOCUS31043</name>
</gene>
<reference evidence="2" key="1">
    <citation type="submission" date="2023-03" db="EMBL/GenBank/DDBJ databases">
        <authorList>
            <person name="Steffen K."/>
            <person name="Cardenas P."/>
        </authorList>
    </citation>
    <scope>NUCLEOTIDE SEQUENCE</scope>
</reference>